<feature type="compositionally biased region" description="Acidic residues" evidence="1">
    <location>
        <begin position="175"/>
        <end position="184"/>
    </location>
</feature>
<feature type="region of interest" description="Disordered" evidence="1">
    <location>
        <begin position="163"/>
        <end position="184"/>
    </location>
</feature>
<dbReference type="OrthoDB" id="213736at2157"/>
<gene>
    <name evidence="3" type="ORF">SAMN04487937_2501</name>
</gene>
<sequence length="184" mass="19534">MRVTPQTVRDEHAWVRDRADVIVPVINDTRDRLGRLFETDVDAVAPDGYRREVDAVFADGEVAVNVAGCVALLRDLDVAGDYPGFVVDEVLGRELAATIAGGRPLSLLAQATFHVADPYVDRDATAEVDRDAAADADRAGAGTAGADDLDAALAAGFQTRLPGWDWREGESPFAVDDEAGEGSP</sequence>
<dbReference type="Pfam" id="PF25945">
    <property type="entry name" value="DUF7984"/>
    <property type="match status" value="1"/>
</dbReference>
<keyword evidence="4" id="KW-1185">Reference proteome</keyword>
<evidence type="ECO:0000256" key="1">
    <source>
        <dbReference type="SAM" id="MobiDB-lite"/>
    </source>
</evidence>
<dbReference type="Proteomes" id="UP000198932">
    <property type="component" value="Unassembled WGS sequence"/>
</dbReference>
<dbReference type="AlphaFoldDB" id="A0A1I6H6B6"/>
<dbReference type="InterPro" id="IPR058290">
    <property type="entry name" value="DUF7984"/>
</dbReference>
<feature type="domain" description="DUF7984" evidence="2">
    <location>
        <begin position="1"/>
        <end position="176"/>
    </location>
</feature>
<name>A0A1I6H6B6_HALSD</name>
<reference evidence="4" key="1">
    <citation type="submission" date="2016-10" db="EMBL/GenBank/DDBJ databases">
        <authorList>
            <person name="Varghese N."/>
            <person name="Submissions S."/>
        </authorList>
    </citation>
    <scope>NUCLEOTIDE SEQUENCE [LARGE SCALE GENOMIC DNA]</scope>
    <source>
        <strain evidence="4">RD 26</strain>
    </source>
</reference>
<proteinExistence type="predicted"/>
<organism evidence="3 4">
    <name type="scientific">Halorubrum sodomense</name>
    <dbReference type="NCBI Taxonomy" id="35743"/>
    <lineage>
        <taxon>Archaea</taxon>
        <taxon>Methanobacteriati</taxon>
        <taxon>Methanobacteriota</taxon>
        <taxon>Stenosarchaea group</taxon>
        <taxon>Halobacteria</taxon>
        <taxon>Halobacteriales</taxon>
        <taxon>Haloferacaceae</taxon>
        <taxon>Halorubrum</taxon>
    </lineage>
</organism>
<evidence type="ECO:0000259" key="2">
    <source>
        <dbReference type="Pfam" id="PF25945"/>
    </source>
</evidence>
<evidence type="ECO:0000313" key="3">
    <source>
        <dbReference type="EMBL" id="SFR50056.1"/>
    </source>
</evidence>
<protein>
    <recommendedName>
        <fullName evidence="2">DUF7984 domain-containing protein</fullName>
    </recommendedName>
</protein>
<accession>A0A1I6H6B6</accession>
<evidence type="ECO:0000313" key="4">
    <source>
        <dbReference type="Proteomes" id="UP000198932"/>
    </source>
</evidence>
<dbReference type="RefSeq" id="WP_092922671.1">
    <property type="nucleotide sequence ID" value="NZ_FOYN01000003.1"/>
</dbReference>
<dbReference type="EMBL" id="FOYN01000003">
    <property type="protein sequence ID" value="SFR50056.1"/>
    <property type="molecule type" value="Genomic_DNA"/>
</dbReference>